<proteinExistence type="predicted"/>
<dbReference type="EMBL" id="KV878588">
    <property type="protein sequence ID" value="OJJ57614.1"/>
    <property type="molecule type" value="Genomic_DNA"/>
</dbReference>
<sequence>MDTQSSATVTKPSLKLGRHTLNMGEAWKFDTNEIFAHLDKAINEKSISKPRCSYPDGTRCADPNLEPNQSIARKAAQGRKENKSELDIEEHDPNNDDIPYWGLCDMLGLLMSLLADVSEDATREDYYLHITALYGRWCYRLIGSAKKNLPFMFCSVWVTDSAARAERIFLGASRGGSTRNASFRSAWNRKIKDARSDILDPELLKKLHDDIDKWPAGGKRGKPDLIKLGNCAETYPFAYLDKYHSEPWDNVHGLALRKNAILRDHYGISDILPHLRDPCPNCRWYIESRGGKPGNFEIRKESPS</sequence>
<dbReference type="GeneID" id="63768476"/>
<dbReference type="RefSeq" id="XP_040701420.1">
    <property type="nucleotide sequence ID" value="XM_040852403.1"/>
</dbReference>
<evidence type="ECO:0000313" key="3">
    <source>
        <dbReference type="Proteomes" id="UP000184356"/>
    </source>
</evidence>
<dbReference type="OrthoDB" id="5350472at2759"/>
<reference evidence="3" key="1">
    <citation type="journal article" date="2017" name="Genome Biol.">
        <title>Comparative genomics reveals high biological diversity and specific adaptations in the industrially and medically important fungal genus Aspergillus.</title>
        <authorList>
            <person name="de Vries R.P."/>
            <person name="Riley R."/>
            <person name="Wiebenga A."/>
            <person name="Aguilar-Osorio G."/>
            <person name="Amillis S."/>
            <person name="Uchima C.A."/>
            <person name="Anderluh G."/>
            <person name="Asadollahi M."/>
            <person name="Askin M."/>
            <person name="Barry K."/>
            <person name="Battaglia E."/>
            <person name="Bayram O."/>
            <person name="Benocci T."/>
            <person name="Braus-Stromeyer S.A."/>
            <person name="Caldana C."/>
            <person name="Canovas D."/>
            <person name="Cerqueira G.C."/>
            <person name="Chen F."/>
            <person name="Chen W."/>
            <person name="Choi C."/>
            <person name="Clum A."/>
            <person name="Dos Santos R.A."/>
            <person name="Damasio A.R."/>
            <person name="Diallinas G."/>
            <person name="Emri T."/>
            <person name="Fekete E."/>
            <person name="Flipphi M."/>
            <person name="Freyberg S."/>
            <person name="Gallo A."/>
            <person name="Gournas C."/>
            <person name="Habgood R."/>
            <person name="Hainaut M."/>
            <person name="Harispe M.L."/>
            <person name="Henrissat B."/>
            <person name="Hilden K.S."/>
            <person name="Hope R."/>
            <person name="Hossain A."/>
            <person name="Karabika E."/>
            <person name="Karaffa L."/>
            <person name="Karanyi Z."/>
            <person name="Krasevec N."/>
            <person name="Kuo A."/>
            <person name="Kusch H."/>
            <person name="LaButti K."/>
            <person name="Lagendijk E.L."/>
            <person name="Lapidus A."/>
            <person name="Levasseur A."/>
            <person name="Lindquist E."/>
            <person name="Lipzen A."/>
            <person name="Logrieco A.F."/>
            <person name="MacCabe A."/>
            <person name="Maekelae M.R."/>
            <person name="Malavazi I."/>
            <person name="Melin P."/>
            <person name="Meyer V."/>
            <person name="Mielnichuk N."/>
            <person name="Miskei M."/>
            <person name="Molnar A.P."/>
            <person name="Mule G."/>
            <person name="Ngan C.Y."/>
            <person name="Orejas M."/>
            <person name="Orosz E."/>
            <person name="Ouedraogo J.P."/>
            <person name="Overkamp K.M."/>
            <person name="Park H.-S."/>
            <person name="Perrone G."/>
            <person name="Piumi F."/>
            <person name="Punt P.J."/>
            <person name="Ram A.F."/>
            <person name="Ramon A."/>
            <person name="Rauscher S."/>
            <person name="Record E."/>
            <person name="Riano-Pachon D.M."/>
            <person name="Robert V."/>
            <person name="Roehrig J."/>
            <person name="Ruller R."/>
            <person name="Salamov A."/>
            <person name="Salih N.S."/>
            <person name="Samson R.A."/>
            <person name="Sandor E."/>
            <person name="Sanguinetti M."/>
            <person name="Schuetze T."/>
            <person name="Sepcic K."/>
            <person name="Shelest E."/>
            <person name="Sherlock G."/>
            <person name="Sophianopoulou V."/>
            <person name="Squina F.M."/>
            <person name="Sun H."/>
            <person name="Susca A."/>
            <person name="Todd R.B."/>
            <person name="Tsang A."/>
            <person name="Unkles S.E."/>
            <person name="van de Wiele N."/>
            <person name="van Rossen-Uffink D."/>
            <person name="Oliveira J.V."/>
            <person name="Vesth T.C."/>
            <person name="Visser J."/>
            <person name="Yu J.-H."/>
            <person name="Zhou M."/>
            <person name="Andersen M.R."/>
            <person name="Archer D.B."/>
            <person name="Baker S.E."/>
            <person name="Benoit I."/>
            <person name="Brakhage A.A."/>
            <person name="Braus G.H."/>
            <person name="Fischer R."/>
            <person name="Frisvad J.C."/>
            <person name="Goldman G.H."/>
            <person name="Houbraken J."/>
            <person name="Oakley B."/>
            <person name="Pocsi I."/>
            <person name="Scazzocchio C."/>
            <person name="Seiboth B."/>
            <person name="vanKuyk P.A."/>
            <person name="Wortman J."/>
            <person name="Dyer P.S."/>
            <person name="Grigoriev I.V."/>
        </authorList>
    </citation>
    <scope>NUCLEOTIDE SEQUENCE [LARGE SCALE GENOMIC DNA]</scope>
    <source>
        <strain evidence="3">CBS 593.65</strain>
    </source>
</reference>
<evidence type="ECO:0000313" key="2">
    <source>
        <dbReference type="EMBL" id="OJJ57614.1"/>
    </source>
</evidence>
<evidence type="ECO:0000256" key="1">
    <source>
        <dbReference type="SAM" id="MobiDB-lite"/>
    </source>
</evidence>
<protein>
    <submittedName>
        <fullName evidence="2">Uncharacterized protein</fullName>
    </submittedName>
</protein>
<dbReference type="Proteomes" id="UP000184356">
    <property type="component" value="Unassembled WGS sequence"/>
</dbReference>
<name>A0A1L9TDV9_9EURO</name>
<accession>A0A1L9TDV9</accession>
<dbReference type="AlphaFoldDB" id="A0A1L9TDV9"/>
<gene>
    <name evidence="2" type="ORF">ASPSYDRAFT_90893</name>
</gene>
<feature type="compositionally biased region" description="Basic and acidic residues" evidence="1">
    <location>
        <begin position="78"/>
        <end position="91"/>
    </location>
</feature>
<feature type="region of interest" description="Disordered" evidence="1">
    <location>
        <begin position="61"/>
        <end position="91"/>
    </location>
</feature>
<organism evidence="2 3">
    <name type="scientific">Aspergillus sydowii CBS 593.65</name>
    <dbReference type="NCBI Taxonomy" id="1036612"/>
    <lineage>
        <taxon>Eukaryota</taxon>
        <taxon>Fungi</taxon>
        <taxon>Dikarya</taxon>
        <taxon>Ascomycota</taxon>
        <taxon>Pezizomycotina</taxon>
        <taxon>Eurotiomycetes</taxon>
        <taxon>Eurotiomycetidae</taxon>
        <taxon>Eurotiales</taxon>
        <taxon>Aspergillaceae</taxon>
        <taxon>Aspergillus</taxon>
        <taxon>Aspergillus subgen. Nidulantes</taxon>
    </lineage>
</organism>
<dbReference type="VEuPathDB" id="FungiDB:ASPSYDRAFT_90893"/>
<keyword evidence="3" id="KW-1185">Reference proteome</keyword>